<dbReference type="EMBL" id="QGHB01000002">
    <property type="protein sequence ID" value="PWK88941.1"/>
    <property type="molecule type" value="Genomic_DNA"/>
</dbReference>
<dbReference type="Proteomes" id="UP000246005">
    <property type="component" value="Unassembled WGS sequence"/>
</dbReference>
<evidence type="ECO:0000313" key="1">
    <source>
        <dbReference type="EMBL" id="PWK88941.1"/>
    </source>
</evidence>
<protein>
    <recommendedName>
        <fullName evidence="3">Transcriptional regulator</fullName>
    </recommendedName>
</protein>
<evidence type="ECO:0008006" key="3">
    <source>
        <dbReference type="Google" id="ProtNLM"/>
    </source>
</evidence>
<accession>A0A316I6S5</accession>
<dbReference type="AlphaFoldDB" id="A0A316I6S5"/>
<evidence type="ECO:0000313" key="2">
    <source>
        <dbReference type="Proteomes" id="UP000246005"/>
    </source>
</evidence>
<sequence length="220" mass="23734">MRHPIDLEALGTLFDHRVAPAAALLHIGLTSSLVESRCRPGGPWQRLLPGIVLLSRAGPSRTQLVHAALMYAGEGAMLTAFDALCLHGMKSAIPLLGPIHVLAPRRSRAMGYGALRVEHTDRLPKPVIRRGFHTAPLERAAIDAVRRTKSIPDTKSILEEVSHFVGAQALRTELALAPARGTALARKLLGESRARQLERAVMERRTPLPVPAARVPVGVG</sequence>
<organism evidence="1 2">
    <name type="scientific">Lentzea atacamensis</name>
    <dbReference type="NCBI Taxonomy" id="531938"/>
    <lineage>
        <taxon>Bacteria</taxon>
        <taxon>Bacillati</taxon>
        <taxon>Actinomycetota</taxon>
        <taxon>Actinomycetes</taxon>
        <taxon>Pseudonocardiales</taxon>
        <taxon>Pseudonocardiaceae</taxon>
        <taxon>Lentzea</taxon>
    </lineage>
</organism>
<reference evidence="1 2" key="1">
    <citation type="submission" date="2018-05" db="EMBL/GenBank/DDBJ databases">
        <title>Genomic Encyclopedia of Type Strains, Phase IV (KMG-IV): sequencing the most valuable type-strain genomes for metagenomic binning, comparative biology and taxonomic classification.</title>
        <authorList>
            <person name="Goeker M."/>
        </authorList>
    </citation>
    <scope>NUCLEOTIDE SEQUENCE [LARGE SCALE GENOMIC DNA]</scope>
    <source>
        <strain evidence="1 2">DSM 45480</strain>
    </source>
</reference>
<name>A0A316I6S5_9PSEU</name>
<gene>
    <name evidence="1" type="ORF">C8D88_102209</name>
</gene>
<proteinExistence type="predicted"/>
<comment type="caution">
    <text evidence="1">The sequence shown here is derived from an EMBL/GenBank/DDBJ whole genome shotgun (WGS) entry which is preliminary data.</text>
</comment>
<dbReference type="RefSeq" id="WP_146231441.1">
    <property type="nucleotide sequence ID" value="NZ_QGHB01000002.1"/>
</dbReference>